<dbReference type="Pfam" id="PF07593">
    <property type="entry name" value="UnbV_ASPIC"/>
    <property type="match status" value="1"/>
</dbReference>
<dbReference type="InterPro" id="IPR027039">
    <property type="entry name" value="Crtac1"/>
</dbReference>
<dbReference type="PANTHER" id="PTHR16026:SF0">
    <property type="entry name" value="CARTILAGE ACIDIC PROTEIN 1"/>
    <property type="match status" value="1"/>
</dbReference>
<evidence type="ECO:0000256" key="1">
    <source>
        <dbReference type="ARBA" id="ARBA00022729"/>
    </source>
</evidence>
<feature type="domain" description="ASPIC/UnbV" evidence="3">
    <location>
        <begin position="415"/>
        <end position="481"/>
    </location>
</feature>
<feature type="chain" id="PRO_5045599227" evidence="2">
    <location>
        <begin position="21"/>
        <end position="572"/>
    </location>
</feature>
<reference evidence="5 6" key="1">
    <citation type="submission" date="2021-03" db="EMBL/GenBank/DDBJ databases">
        <title>Winogradskyella sp. nov., isolated from costal sediment.</title>
        <authorList>
            <person name="Gao C."/>
        </authorList>
    </citation>
    <scope>NUCLEOTIDE SEQUENCE [LARGE SCALE GENOMIC DNA]</scope>
    <source>
        <strain evidence="5 6">DF17</strain>
    </source>
</reference>
<dbReference type="InterPro" id="IPR011519">
    <property type="entry name" value="UnbV_ASPIC"/>
</dbReference>
<keyword evidence="1 2" id="KW-0732">Signal</keyword>
<dbReference type="Pfam" id="PF13517">
    <property type="entry name" value="FG-GAP_3"/>
    <property type="match status" value="2"/>
</dbReference>
<dbReference type="RefSeq" id="WP_208154716.1">
    <property type="nucleotide sequence ID" value="NZ_JAGEVF010000009.1"/>
</dbReference>
<comment type="caution">
    <text evidence="5">The sequence shown here is derived from an EMBL/GenBank/DDBJ whole genome shotgun (WGS) entry which is preliminary data.</text>
</comment>
<feature type="signal peptide" evidence="2">
    <location>
        <begin position="1"/>
        <end position="20"/>
    </location>
</feature>
<gene>
    <name evidence="5" type="ORF">J4050_11420</name>
</gene>
<dbReference type="EMBL" id="JAGEVF010000009">
    <property type="protein sequence ID" value="MBO3117361.1"/>
    <property type="molecule type" value="Genomic_DNA"/>
</dbReference>
<evidence type="ECO:0000313" key="6">
    <source>
        <dbReference type="Proteomes" id="UP000676776"/>
    </source>
</evidence>
<dbReference type="InterPro" id="IPR028994">
    <property type="entry name" value="Integrin_alpha_N"/>
</dbReference>
<dbReference type="InterPro" id="IPR013517">
    <property type="entry name" value="FG-GAP"/>
</dbReference>
<protein>
    <submittedName>
        <fullName evidence="5">VCBS repeat-containing protein</fullName>
    </submittedName>
</protein>
<sequence>MNLRLLYSIISVLFATVAYAQISFSNIPVQVGIDIPCGNTYLGNGITFFDYDNDGWDDITMATSSGDPIHFLKNIGGFFVNQNMNIELPNDHQSRQINWVDIDNDGDNDLFITSDTHGNSLFENLGNMVMQDITAASGMLPEVFPYYGASWGDYNNDSYLDVFISVRDIDIPSILYKNNGNGTFTLANSEAGLLDDGMMSFCSAFLDYDNDGDQDIYVSNDKEAYRNLMYKNNGDGTFTEVGQETGTDLLIDAMSVTVDDLNSDGWLDIYVTNDGTEDSALLINNGNGTFSDLSSSYGTVDDIIGWGAIFVDADNDTDLDLYVSGETDASFPQYLSSAFYENMGNNSFQLNNTAVPNDISESYSNAIGDLDNDGYTDFVVNNINHPNISFWKNSTPQTNNWLKVKLVGTVSNRNGVGSFIEISINGQKQYGYTLIGEGYLSQNSATEFFGLGSKDTIDYVRVNWLSGIEDVIYNVSANQTLNIVEGSALSINESNLGQFFYYPNPVSDILTLNSALDTIKEVTIFNMLGQQVMQLQPNALTSKLDMSNLQTGTYFVRVTSNNVIETTRVVKQ</sequence>
<organism evidence="5 6">
    <name type="scientific">Winogradskyella pelagia</name>
    <dbReference type="NCBI Taxonomy" id="2819984"/>
    <lineage>
        <taxon>Bacteria</taxon>
        <taxon>Pseudomonadati</taxon>
        <taxon>Bacteroidota</taxon>
        <taxon>Flavobacteriia</taxon>
        <taxon>Flavobacteriales</taxon>
        <taxon>Flavobacteriaceae</taxon>
        <taxon>Winogradskyella</taxon>
    </lineage>
</organism>
<dbReference type="Gene3D" id="2.130.10.130">
    <property type="entry name" value="Integrin alpha, N-terminal"/>
    <property type="match status" value="2"/>
</dbReference>
<dbReference type="SUPFAM" id="SSF69318">
    <property type="entry name" value="Integrin alpha N-terminal domain"/>
    <property type="match status" value="2"/>
</dbReference>
<evidence type="ECO:0000313" key="5">
    <source>
        <dbReference type="EMBL" id="MBO3117361.1"/>
    </source>
</evidence>
<evidence type="ECO:0000259" key="4">
    <source>
        <dbReference type="Pfam" id="PF18962"/>
    </source>
</evidence>
<dbReference type="InterPro" id="IPR026444">
    <property type="entry name" value="Secre_tail"/>
</dbReference>
<accession>A0ABS3T3N9</accession>
<feature type="domain" description="Secretion system C-terminal sorting" evidence="4">
    <location>
        <begin position="502"/>
        <end position="567"/>
    </location>
</feature>
<keyword evidence="6" id="KW-1185">Reference proteome</keyword>
<evidence type="ECO:0000256" key="2">
    <source>
        <dbReference type="SAM" id="SignalP"/>
    </source>
</evidence>
<dbReference type="Pfam" id="PF18962">
    <property type="entry name" value="Por_Secre_tail"/>
    <property type="match status" value="1"/>
</dbReference>
<proteinExistence type="predicted"/>
<name>A0ABS3T3N9_9FLAO</name>
<dbReference type="PANTHER" id="PTHR16026">
    <property type="entry name" value="CARTILAGE ACIDIC PROTEIN 1"/>
    <property type="match status" value="1"/>
</dbReference>
<dbReference type="NCBIfam" id="TIGR04183">
    <property type="entry name" value="Por_Secre_tail"/>
    <property type="match status" value="1"/>
</dbReference>
<dbReference type="Proteomes" id="UP000676776">
    <property type="component" value="Unassembled WGS sequence"/>
</dbReference>
<evidence type="ECO:0000259" key="3">
    <source>
        <dbReference type="Pfam" id="PF07593"/>
    </source>
</evidence>